<keyword evidence="1 7" id="KW-0732">Signal</keyword>
<dbReference type="InterPro" id="IPR012997">
    <property type="entry name" value="RplA"/>
</dbReference>
<accession>A0ABQ5YEV7</accession>
<keyword evidence="4" id="KW-0564">Palmitate</keyword>
<dbReference type="InterPro" id="IPR034718">
    <property type="entry name" value="RlpA"/>
</dbReference>
<keyword evidence="4" id="KW-1003">Cell membrane</keyword>
<dbReference type="SUPFAM" id="SSF50685">
    <property type="entry name" value="Barwin-like endoglucanases"/>
    <property type="match status" value="1"/>
</dbReference>
<feature type="domain" description="SPOR" evidence="8">
    <location>
        <begin position="264"/>
        <end position="341"/>
    </location>
</feature>
<evidence type="ECO:0000256" key="5">
    <source>
        <dbReference type="RuleBase" id="RU003495"/>
    </source>
</evidence>
<comment type="function">
    <text evidence="4">Lytic transglycosylase with a strong preference for naked glycan strands that lack stem peptides.</text>
</comment>
<dbReference type="Gene3D" id="3.30.70.1070">
    <property type="entry name" value="Sporulation related repeat"/>
    <property type="match status" value="1"/>
</dbReference>
<organism evidence="9 10">
    <name type="scientific">Chitinimonas prasina</name>
    <dbReference type="NCBI Taxonomy" id="1434937"/>
    <lineage>
        <taxon>Bacteria</taxon>
        <taxon>Pseudomonadati</taxon>
        <taxon>Pseudomonadota</taxon>
        <taxon>Betaproteobacteria</taxon>
        <taxon>Neisseriales</taxon>
        <taxon>Chitinibacteraceae</taxon>
        <taxon>Chitinimonas</taxon>
    </lineage>
</organism>
<dbReference type="InterPro" id="IPR007730">
    <property type="entry name" value="SPOR-like_dom"/>
</dbReference>
<feature type="signal peptide" evidence="7">
    <location>
        <begin position="1"/>
        <end position="20"/>
    </location>
</feature>
<dbReference type="Gene3D" id="2.40.40.10">
    <property type="entry name" value="RlpA-like domain"/>
    <property type="match status" value="1"/>
</dbReference>
<dbReference type="PANTHER" id="PTHR34183">
    <property type="entry name" value="ENDOLYTIC PEPTIDOGLYCAN TRANSGLYCOSYLASE RLPA"/>
    <property type="match status" value="1"/>
</dbReference>
<dbReference type="EMBL" id="BSOG01000001">
    <property type="protein sequence ID" value="GLR12528.1"/>
    <property type="molecule type" value="Genomic_DNA"/>
</dbReference>
<dbReference type="HAMAP" id="MF_02071">
    <property type="entry name" value="RlpA"/>
    <property type="match status" value="1"/>
</dbReference>
<dbReference type="InterPro" id="IPR036680">
    <property type="entry name" value="SPOR-like_sf"/>
</dbReference>
<evidence type="ECO:0000313" key="10">
    <source>
        <dbReference type="Proteomes" id="UP001156706"/>
    </source>
</evidence>
<evidence type="ECO:0000256" key="1">
    <source>
        <dbReference type="ARBA" id="ARBA00022729"/>
    </source>
</evidence>
<keyword evidence="4 9" id="KW-0449">Lipoprotein</keyword>
<reference evidence="10" key="1">
    <citation type="journal article" date="2019" name="Int. J. Syst. Evol. Microbiol.">
        <title>The Global Catalogue of Microorganisms (GCM) 10K type strain sequencing project: providing services to taxonomists for standard genome sequencing and annotation.</title>
        <authorList>
            <consortium name="The Broad Institute Genomics Platform"/>
            <consortium name="The Broad Institute Genome Sequencing Center for Infectious Disease"/>
            <person name="Wu L."/>
            <person name="Ma J."/>
        </authorList>
    </citation>
    <scope>NUCLEOTIDE SEQUENCE [LARGE SCALE GENOMIC DNA]</scope>
    <source>
        <strain evidence="10">NBRC 110044</strain>
    </source>
</reference>
<evidence type="ECO:0000313" key="9">
    <source>
        <dbReference type="EMBL" id="GLR12528.1"/>
    </source>
</evidence>
<dbReference type="RefSeq" id="WP_284195649.1">
    <property type="nucleotide sequence ID" value="NZ_BSOG01000001.1"/>
</dbReference>
<dbReference type="InterPro" id="IPR036908">
    <property type="entry name" value="RlpA-like_sf"/>
</dbReference>
<dbReference type="EC" id="4.2.2.-" evidence="4"/>
<evidence type="ECO:0000256" key="3">
    <source>
        <dbReference type="ARBA" id="ARBA00023316"/>
    </source>
</evidence>
<dbReference type="CDD" id="cd22268">
    <property type="entry name" value="DPBB_RlpA-like"/>
    <property type="match status" value="1"/>
</dbReference>
<dbReference type="InterPro" id="IPR009009">
    <property type="entry name" value="RlpA-like_DPBB"/>
</dbReference>
<feature type="region of interest" description="Disordered" evidence="6">
    <location>
        <begin position="26"/>
        <end position="58"/>
    </location>
</feature>
<evidence type="ECO:0000256" key="7">
    <source>
        <dbReference type="SAM" id="SignalP"/>
    </source>
</evidence>
<dbReference type="PROSITE" id="PS51257">
    <property type="entry name" value="PROKAR_LIPOPROTEIN"/>
    <property type="match status" value="1"/>
</dbReference>
<dbReference type="SUPFAM" id="SSF110997">
    <property type="entry name" value="Sporulation related repeat"/>
    <property type="match status" value="1"/>
</dbReference>
<protein>
    <recommendedName>
        <fullName evidence="4">Endolytic peptidoglycan transglycosylase RlpA</fullName>
        <ecNumber evidence="4">4.2.2.-</ecNumber>
    </recommendedName>
</protein>
<feature type="chain" id="PRO_5046971959" description="Endolytic peptidoglycan transglycosylase RlpA" evidence="7">
    <location>
        <begin position="21"/>
        <end position="341"/>
    </location>
</feature>
<keyword evidence="2 4" id="KW-0456">Lyase</keyword>
<proteinExistence type="inferred from homology"/>
<dbReference type="PANTHER" id="PTHR34183:SF1">
    <property type="entry name" value="ENDOLYTIC PEPTIDOGLYCAN TRANSGLYCOSYLASE RLPA"/>
    <property type="match status" value="1"/>
</dbReference>
<gene>
    <name evidence="4" type="primary">rlpA</name>
    <name evidence="9" type="ORF">GCM10007907_13180</name>
</gene>
<comment type="subcellular location">
    <subcellularLocation>
        <location evidence="4">Cell membrane</location>
        <topology evidence="4">Lipid-anchor</topology>
    </subcellularLocation>
</comment>
<evidence type="ECO:0000259" key="8">
    <source>
        <dbReference type="PROSITE" id="PS51724"/>
    </source>
</evidence>
<comment type="similarity">
    <text evidence="4 5">Belongs to the RlpA family.</text>
</comment>
<dbReference type="Pfam" id="PF05036">
    <property type="entry name" value="SPOR"/>
    <property type="match status" value="1"/>
</dbReference>
<evidence type="ECO:0000256" key="2">
    <source>
        <dbReference type="ARBA" id="ARBA00023239"/>
    </source>
</evidence>
<comment type="caution">
    <text evidence="9">The sequence shown here is derived from an EMBL/GenBank/DDBJ whole genome shotgun (WGS) entry which is preliminary data.</text>
</comment>
<keyword evidence="3 4" id="KW-0961">Cell wall biogenesis/degradation</keyword>
<keyword evidence="10" id="KW-1185">Reference proteome</keyword>
<evidence type="ECO:0000256" key="4">
    <source>
        <dbReference type="HAMAP-Rule" id="MF_02071"/>
    </source>
</evidence>
<evidence type="ECO:0000256" key="6">
    <source>
        <dbReference type="SAM" id="MobiDB-lite"/>
    </source>
</evidence>
<dbReference type="Pfam" id="PF03330">
    <property type="entry name" value="DPBB_1"/>
    <property type="match status" value="1"/>
</dbReference>
<keyword evidence="4" id="KW-0472">Membrane</keyword>
<sequence>MTIRHLVLCGCLLAAGCASYQPLPPATPSKPAEPARPPVAANPKPALPPAKPEQIPQQYGGYYQDDGPILDVPYDLDALTEPEARPEPLHRYANRPYTVLGKSYTPRKTYGEFSQQGMASWYGKKFHGKRTASGEPYDMFKLTAAHPTLPIPSYARVTSLSNGKSVLVRINDRGPFHKGRVIDLSYAAAYRLGYHNGGSAQVKVEAVAPGETQPAPPPETALLQAVEAAAGTLPVRDERTTAVDPLARLASNLADEPMPAPPIETRAEQRWVQLGAFGTQTTAEAFRDKVTGTLGWLPAPVVENSGAIWRVRVGPFDSRQAAQQAADRIANEADLRPVVMR</sequence>
<name>A0ABQ5YEV7_9NEIS</name>
<dbReference type="PROSITE" id="PS51724">
    <property type="entry name" value="SPOR"/>
    <property type="match status" value="1"/>
</dbReference>
<dbReference type="NCBIfam" id="TIGR00413">
    <property type="entry name" value="rlpA"/>
    <property type="match status" value="1"/>
</dbReference>
<dbReference type="Proteomes" id="UP001156706">
    <property type="component" value="Unassembled WGS sequence"/>
</dbReference>